<evidence type="ECO:0000256" key="1">
    <source>
        <dbReference type="SAM" id="MobiDB-lite"/>
    </source>
</evidence>
<gene>
    <name evidence="2" type="ORF">K503DRAFT_775080</name>
</gene>
<reference evidence="2 3" key="1">
    <citation type="submission" date="2016-06" db="EMBL/GenBank/DDBJ databases">
        <title>Comparative genomics of the ectomycorrhizal sister species Rhizopogon vinicolor and Rhizopogon vesiculosus (Basidiomycota: Boletales) reveals a divergence of the mating type B locus.</title>
        <authorList>
            <consortium name="DOE Joint Genome Institute"/>
            <person name="Mujic A.B."/>
            <person name="Kuo A."/>
            <person name="Tritt A."/>
            <person name="Lipzen A."/>
            <person name="Chen C."/>
            <person name="Johnson J."/>
            <person name="Sharma A."/>
            <person name="Barry K."/>
            <person name="Grigoriev I.V."/>
            <person name="Spatafora J.W."/>
        </authorList>
    </citation>
    <scope>NUCLEOTIDE SEQUENCE [LARGE SCALE GENOMIC DNA]</scope>
    <source>
        <strain evidence="2 3">AM-OR11-026</strain>
    </source>
</reference>
<keyword evidence="3" id="KW-1185">Reference proteome</keyword>
<feature type="region of interest" description="Disordered" evidence="1">
    <location>
        <begin position="86"/>
        <end position="140"/>
    </location>
</feature>
<name>A0A1B7MMU0_9AGAM</name>
<protein>
    <submittedName>
        <fullName evidence="2">Uncharacterized protein</fullName>
    </submittedName>
</protein>
<feature type="compositionally biased region" description="Basic and acidic residues" evidence="1">
    <location>
        <begin position="87"/>
        <end position="100"/>
    </location>
</feature>
<dbReference type="EMBL" id="KV448683">
    <property type="protein sequence ID" value="OAX33924.1"/>
    <property type="molecule type" value="Genomic_DNA"/>
</dbReference>
<dbReference type="Proteomes" id="UP000092154">
    <property type="component" value="Unassembled WGS sequence"/>
</dbReference>
<feature type="compositionally biased region" description="Gly residues" evidence="1">
    <location>
        <begin position="110"/>
        <end position="119"/>
    </location>
</feature>
<dbReference type="AlphaFoldDB" id="A0A1B7MMU0"/>
<proteinExistence type="predicted"/>
<evidence type="ECO:0000313" key="3">
    <source>
        <dbReference type="Proteomes" id="UP000092154"/>
    </source>
</evidence>
<evidence type="ECO:0000313" key="2">
    <source>
        <dbReference type="EMBL" id="OAX33924.1"/>
    </source>
</evidence>
<organism evidence="2 3">
    <name type="scientific">Rhizopogon vinicolor AM-OR11-026</name>
    <dbReference type="NCBI Taxonomy" id="1314800"/>
    <lineage>
        <taxon>Eukaryota</taxon>
        <taxon>Fungi</taxon>
        <taxon>Dikarya</taxon>
        <taxon>Basidiomycota</taxon>
        <taxon>Agaricomycotina</taxon>
        <taxon>Agaricomycetes</taxon>
        <taxon>Agaricomycetidae</taxon>
        <taxon>Boletales</taxon>
        <taxon>Suillineae</taxon>
        <taxon>Rhizopogonaceae</taxon>
        <taxon>Rhizopogon</taxon>
    </lineage>
</organism>
<accession>A0A1B7MMU0</accession>
<dbReference type="InParanoid" id="A0A1B7MMU0"/>
<sequence>MQGTRMIPQSPSSLDIDTMNLHALSGFDEFNEERNDPYENFFQSSQSNLSSSSDASPRRRFWKVLRPPVNMSMRFQGRLKRHLFARRSGENDTARAKDTAGVEDITGGKDTAGGEGTAGGKDTTGENNTSSVSEAPAKVARGPSSEVVEVYAVRGFRRLVVVKRKRKTEDSSSDSSDSSIQGGWHKFLVKICYPCGRYY</sequence>